<evidence type="ECO:0000256" key="6">
    <source>
        <dbReference type="SAM" id="Phobius"/>
    </source>
</evidence>
<dbReference type="Pfam" id="PF00482">
    <property type="entry name" value="T2SSF"/>
    <property type="match status" value="1"/>
</dbReference>
<gene>
    <name evidence="8" type="ORF">D3218_11220</name>
</gene>
<dbReference type="PANTHER" id="PTHR35007">
    <property type="entry name" value="INTEGRAL MEMBRANE PROTEIN-RELATED"/>
    <property type="match status" value="1"/>
</dbReference>
<evidence type="ECO:0000256" key="5">
    <source>
        <dbReference type="ARBA" id="ARBA00023136"/>
    </source>
</evidence>
<dbReference type="EMBL" id="QYRN01000005">
    <property type="protein sequence ID" value="RIY00960.1"/>
    <property type="molecule type" value="Genomic_DNA"/>
</dbReference>
<evidence type="ECO:0000313" key="8">
    <source>
        <dbReference type="EMBL" id="RIY00960.1"/>
    </source>
</evidence>
<feature type="transmembrane region" description="Helical" evidence="6">
    <location>
        <begin position="119"/>
        <end position="140"/>
    </location>
</feature>
<keyword evidence="2" id="KW-1003">Cell membrane</keyword>
<evidence type="ECO:0000256" key="1">
    <source>
        <dbReference type="ARBA" id="ARBA00004651"/>
    </source>
</evidence>
<feature type="transmembrane region" description="Helical" evidence="6">
    <location>
        <begin position="152"/>
        <end position="172"/>
    </location>
</feature>
<proteinExistence type="predicted"/>
<keyword evidence="3 6" id="KW-0812">Transmembrane</keyword>
<feature type="domain" description="Type II secretion system protein GspF" evidence="7">
    <location>
        <begin position="191"/>
        <end position="319"/>
    </location>
</feature>
<dbReference type="AlphaFoldDB" id="A0A3A1WL33"/>
<dbReference type="GO" id="GO:0005886">
    <property type="term" value="C:plasma membrane"/>
    <property type="evidence" value="ECO:0007669"/>
    <property type="project" value="UniProtKB-SubCell"/>
</dbReference>
<evidence type="ECO:0000313" key="9">
    <source>
        <dbReference type="Proteomes" id="UP000265750"/>
    </source>
</evidence>
<dbReference type="PANTHER" id="PTHR35007:SF2">
    <property type="entry name" value="PILUS ASSEMBLE PROTEIN"/>
    <property type="match status" value="1"/>
</dbReference>
<feature type="transmembrane region" description="Helical" evidence="6">
    <location>
        <begin position="14"/>
        <end position="36"/>
    </location>
</feature>
<comment type="caution">
    <text evidence="8">The sequence shown here is derived from an EMBL/GenBank/DDBJ whole genome shotgun (WGS) entry which is preliminary data.</text>
</comment>
<feature type="transmembrane region" description="Helical" evidence="6">
    <location>
        <begin position="302"/>
        <end position="327"/>
    </location>
</feature>
<keyword evidence="9" id="KW-1185">Reference proteome</keyword>
<keyword evidence="5 6" id="KW-0472">Membrane</keyword>
<evidence type="ECO:0000256" key="4">
    <source>
        <dbReference type="ARBA" id="ARBA00022989"/>
    </source>
</evidence>
<name>A0A3A1WL33_9HYPH</name>
<dbReference type="InterPro" id="IPR018076">
    <property type="entry name" value="T2SS_GspF_dom"/>
</dbReference>
<keyword evidence="4 6" id="KW-1133">Transmembrane helix</keyword>
<protein>
    <submittedName>
        <fullName evidence="8">Type II secretion system F family protein</fullName>
    </submittedName>
</protein>
<evidence type="ECO:0000259" key="7">
    <source>
        <dbReference type="Pfam" id="PF00482"/>
    </source>
</evidence>
<comment type="subcellular location">
    <subcellularLocation>
        <location evidence="1">Cell membrane</location>
        <topology evidence="1">Multi-pass membrane protein</topology>
    </subcellularLocation>
</comment>
<sequence length="329" mass="36316">MDAVLSLLGLSSQAALGLLVAVAVFATFVSVALPLLTGREMKTRMRAVALEREELRARERARLASERDLGRGRGLRKEQDVSFAARVVERLDLRTALMDEATLAKLRVAGLRSQRATTLFLFCRVTLPLVFGLLAVFYIFGLKLMAGYTLPVRLFVCILAAYAGFYAPNFYVSNRSTKRGQSINRAWPDALDLLLICVESGNSIEAAFRRVADEIGIQSIELAEELVLVCAELSYLPERRQAYENLVARTGMESVRSVSTALIQAERYGTPLGVALRTMSQESRDMRMMAAEKKAAALPPKLTVPMILFFLPVLFAVIIGPAAIQIINR</sequence>
<evidence type="ECO:0000256" key="3">
    <source>
        <dbReference type="ARBA" id="ARBA00022692"/>
    </source>
</evidence>
<organism evidence="8 9">
    <name type="scientific">Aureimonas flava</name>
    <dbReference type="NCBI Taxonomy" id="2320271"/>
    <lineage>
        <taxon>Bacteria</taxon>
        <taxon>Pseudomonadati</taxon>
        <taxon>Pseudomonadota</taxon>
        <taxon>Alphaproteobacteria</taxon>
        <taxon>Hyphomicrobiales</taxon>
        <taxon>Aurantimonadaceae</taxon>
        <taxon>Aureimonas</taxon>
    </lineage>
</organism>
<dbReference type="OrthoDB" id="9810662at2"/>
<accession>A0A3A1WL33</accession>
<reference evidence="9" key="1">
    <citation type="submission" date="2018-09" db="EMBL/GenBank/DDBJ databases">
        <authorList>
            <person name="Tuo L."/>
        </authorList>
    </citation>
    <scope>NUCLEOTIDE SEQUENCE [LARGE SCALE GENOMIC DNA]</scope>
    <source>
        <strain evidence="9">M2BS4Y-1</strain>
    </source>
</reference>
<dbReference type="RefSeq" id="WP_119540162.1">
    <property type="nucleotide sequence ID" value="NZ_QYRN01000005.1"/>
</dbReference>
<dbReference type="Proteomes" id="UP000265750">
    <property type="component" value="Unassembled WGS sequence"/>
</dbReference>
<evidence type="ECO:0000256" key="2">
    <source>
        <dbReference type="ARBA" id="ARBA00022475"/>
    </source>
</evidence>